<evidence type="ECO:0008006" key="4">
    <source>
        <dbReference type="Google" id="ProtNLM"/>
    </source>
</evidence>
<organism evidence="2 3">
    <name type="scientific">Mycolicibacterium grossiae</name>
    <dbReference type="NCBI Taxonomy" id="1552759"/>
    <lineage>
        <taxon>Bacteria</taxon>
        <taxon>Bacillati</taxon>
        <taxon>Actinomycetota</taxon>
        <taxon>Actinomycetes</taxon>
        <taxon>Mycobacteriales</taxon>
        <taxon>Mycobacteriaceae</taxon>
        <taxon>Mycolicibacterium</taxon>
    </lineage>
</organism>
<keyword evidence="3" id="KW-1185">Reference proteome</keyword>
<evidence type="ECO:0000256" key="1">
    <source>
        <dbReference type="SAM" id="SignalP"/>
    </source>
</evidence>
<dbReference type="Proteomes" id="UP000178953">
    <property type="component" value="Unassembled WGS sequence"/>
</dbReference>
<feature type="chain" id="PRO_5030027022" description="PASTA domain-containing protein" evidence="1">
    <location>
        <begin position="27"/>
        <end position="136"/>
    </location>
</feature>
<reference evidence="2 3" key="1">
    <citation type="submission" date="2016-09" db="EMBL/GenBank/DDBJ databases">
        <title>genome sequence of Mycobacterium sp. 739 SCH.</title>
        <authorList>
            <person name="Greninger A.L."/>
            <person name="Qin X."/>
            <person name="Jerome K."/>
            <person name="Vora S."/>
            <person name="Quinn K."/>
        </authorList>
    </citation>
    <scope>NUCLEOTIDE SEQUENCE [LARGE SCALE GENOMIC DNA]</scope>
    <source>
        <strain evidence="2 3">SCH</strain>
    </source>
</reference>
<protein>
    <recommendedName>
        <fullName evidence="4">PASTA domain-containing protein</fullName>
    </recommendedName>
</protein>
<sequence length="136" mass="13515">MRCRATVLAGAAFAGLVLGTSSVAHASAPTVTGQKYSDAQSAISGAGMKAVVSTTVGDQKAWPDCLVSNQQVRQVAPPENSAGSTTNEVVVSLDCDADAASATKPGYSAASTEGRAIAAEAAKQKAQEKTKAATSG</sequence>
<dbReference type="AlphaFoldDB" id="A0A1E8Q1M0"/>
<feature type="signal peptide" evidence="1">
    <location>
        <begin position="1"/>
        <end position="26"/>
    </location>
</feature>
<dbReference type="RefSeq" id="WP_070354885.1">
    <property type="nucleotide sequence ID" value="NZ_CP043474.1"/>
</dbReference>
<accession>A0A1E8Q1M0</accession>
<evidence type="ECO:0000313" key="2">
    <source>
        <dbReference type="EMBL" id="OFJ51890.1"/>
    </source>
</evidence>
<name>A0A1E8Q1M0_9MYCO</name>
<gene>
    <name evidence="2" type="ORF">BEL07_20360</name>
</gene>
<dbReference type="OrthoDB" id="4629911at2"/>
<evidence type="ECO:0000313" key="3">
    <source>
        <dbReference type="Proteomes" id="UP000178953"/>
    </source>
</evidence>
<dbReference type="EMBL" id="MCHX01000053">
    <property type="protein sequence ID" value="OFJ51890.1"/>
    <property type="molecule type" value="Genomic_DNA"/>
</dbReference>
<keyword evidence="1" id="KW-0732">Signal</keyword>
<proteinExistence type="predicted"/>
<comment type="caution">
    <text evidence="2">The sequence shown here is derived from an EMBL/GenBank/DDBJ whole genome shotgun (WGS) entry which is preliminary data.</text>
</comment>